<organism evidence="7 8">
    <name type="scientific">Mortierella isabellina</name>
    <name type="common">Filamentous fungus</name>
    <name type="synonym">Umbelopsis isabellina</name>
    <dbReference type="NCBI Taxonomy" id="91625"/>
    <lineage>
        <taxon>Eukaryota</taxon>
        <taxon>Fungi</taxon>
        <taxon>Fungi incertae sedis</taxon>
        <taxon>Mucoromycota</taxon>
        <taxon>Mucoromycotina</taxon>
        <taxon>Umbelopsidomycetes</taxon>
        <taxon>Umbelopsidales</taxon>
        <taxon>Umbelopsidaceae</taxon>
        <taxon>Umbelopsis</taxon>
    </lineage>
</organism>
<feature type="non-terminal residue" evidence="7">
    <location>
        <position position="1"/>
    </location>
</feature>
<dbReference type="PROSITE" id="PS51021">
    <property type="entry name" value="BAR"/>
    <property type="match status" value="1"/>
</dbReference>
<dbReference type="SMART" id="SM00326">
    <property type="entry name" value="SH3"/>
    <property type="match status" value="1"/>
</dbReference>
<evidence type="ECO:0000313" key="8">
    <source>
        <dbReference type="Proteomes" id="UP000654370"/>
    </source>
</evidence>
<dbReference type="PRINTS" id="PR00452">
    <property type="entry name" value="SH3DOMAIN"/>
</dbReference>
<feature type="compositionally biased region" description="Polar residues" evidence="4">
    <location>
        <begin position="520"/>
        <end position="530"/>
    </location>
</feature>
<dbReference type="AlphaFoldDB" id="A0A8H7UBK6"/>
<feature type="compositionally biased region" description="Acidic residues" evidence="4">
    <location>
        <begin position="417"/>
        <end position="426"/>
    </location>
</feature>
<dbReference type="PRINTS" id="PR00499">
    <property type="entry name" value="P67PHOX"/>
</dbReference>
<evidence type="ECO:0000256" key="4">
    <source>
        <dbReference type="SAM" id="MobiDB-lite"/>
    </source>
</evidence>
<dbReference type="SMART" id="SM00721">
    <property type="entry name" value="BAR"/>
    <property type="match status" value="1"/>
</dbReference>
<dbReference type="EMBL" id="JAEPQZ010000011">
    <property type="protein sequence ID" value="KAG2175567.1"/>
    <property type="molecule type" value="Genomic_DNA"/>
</dbReference>
<comment type="caution">
    <text evidence="7">The sequence shown here is derived from an EMBL/GenBank/DDBJ whole genome shotgun (WGS) entry which is preliminary data.</text>
</comment>
<dbReference type="CDD" id="cd00174">
    <property type="entry name" value="SH3"/>
    <property type="match status" value="1"/>
</dbReference>
<evidence type="ECO:0000256" key="1">
    <source>
        <dbReference type="ARBA" id="ARBA00022443"/>
    </source>
</evidence>
<dbReference type="InterPro" id="IPR036028">
    <property type="entry name" value="SH3-like_dom_sf"/>
</dbReference>
<dbReference type="Gene3D" id="2.30.30.40">
    <property type="entry name" value="SH3 Domains"/>
    <property type="match status" value="1"/>
</dbReference>
<evidence type="ECO:0008006" key="9">
    <source>
        <dbReference type="Google" id="ProtNLM"/>
    </source>
</evidence>
<dbReference type="InterPro" id="IPR001452">
    <property type="entry name" value="SH3_domain"/>
</dbReference>
<dbReference type="FunFam" id="2.30.30.40:FF:000072">
    <property type="entry name" value="Unconventional Myosin IB"/>
    <property type="match status" value="1"/>
</dbReference>
<dbReference type="PANTHER" id="PTHR46026:SF1">
    <property type="entry name" value="RHO-TYPE GUANINE NUCLEOTIDE EXCHANGE FACTOR, ISOFORM F"/>
    <property type="match status" value="1"/>
</dbReference>
<keyword evidence="3" id="KW-0175">Coiled coil</keyword>
<name>A0A8H7UBK6_MORIS</name>
<feature type="region of interest" description="Disordered" evidence="4">
    <location>
        <begin position="390"/>
        <end position="536"/>
    </location>
</feature>
<keyword evidence="1 2" id="KW-0728">SH3 domain</keyword>
<feature type="compositionally biased region" description="Basic and acidic residues" evidence="4">
    <location>
        <begin position="44"/>
        <end position="58"/>
    </location>
</feature>
<feature type="region of interest" description="Disordered" evidence="4">
    <location>
        <begin position="221"/>
        <end position="328"/>
    </location>
</feature>
<evidence type="ECO:0000256" key="3">
    <source>
        <dbReference type="SAM" id="Coils"/>
    </source>
</evidence>
<dbReference type="Gene3D" id="1.20.1270.60">
    <property type="entry name" value="Arfaptin homology (AH) domain/BAR domain"/>
    <property type="match status" value="1"/>
</dbReference>
<evidence type="ECO:0000259" key="5">
    <source>
        <dbReference type="PROSITE" id="PS50002"/>
    </source>
</evidence>
<dbReference type="OrthoDB" id="14167at2759"/>
<dbReference type="PROSITE" id="PS50002">
    <property type="entry name" value="SH3"/>
    <property type="match status" value="1"/>
</dbReference>
<evidence type="ECO:0000259" key="6">
    <source>
        <dbReference type="PROSITE" id="PS51021"/>
    </source>
</evidence>
<feature type="domain" description="BAR" evidence="6">
    <location>
        <begin position="3"/>
        <end position="227"/>
    </location>
</feature>
<dbReference type="SUPFAM" id="SSF50044">
    <property type="entry name" value="SH3-domain"/>
    <property type="match status" value="1"/>
</dbReference>
<feature type="region of interest" description="Disordered" evidence="4">
    <location>
        <begin position="43"/>
        <end position="65"/>
    </location>
</feature>
<dbReference type="Pfam" id="PF00018">
    <property type="entry name" value="SH3_1"/>
    <property type="match status" value="1"/>
</dbReference>
<dbReference type="InterPro" id="IPR004148">
    <property type="entry name" value="BAR_dom"/>
</dbReference>
<feature type="coiled-coil region" evidence="3">
    <location>
        <begin position="140"/>
        <end position="167"/>
    </location>
</feature>
<dbReference type="PANTHER" id="PTHR46026">
    <property type="entry name" value="RHO-TYPE GUANINE NUCLEOTIDE EXCHANGE FACTOR, ISOFORM F"/>
    <property type="match status" value="1"/>
</dbReference>
<feature type="compositionally biased region" description="Low complexity" evidence="4">
    <location>
        <begin position="233"/>
        <end position="254"/>
    </location>
</feature>
<feature type="region of interest" description="Disordered" evidence="4">
    <location>
        <begin position="1"/>
        <end position="23"/>
    </location>
</feature>
<evidence type="ECO:0000313" key="7">
    <source>
        <dbReference type="EMBL" id="KAG2175567.1"/>
    </source>
</evidence>
<accession>A0A8H7UBK6</accession>
<dbReference type="InterPro" id="IPR027267">
    <property type="entry name" value="AH/BAR_dom_sf"/>
</dbReference>
<dbReference type="GO" id="GO:0005737">
    <property type="term" value="C:cytoplasm"/>
    <property type="evidence" value="ECO:0007669"/>
    <property type="project" value="InterPro"/>
</dbReference>
<dbReference type="Pfam" id="PF03114">
    <property type="entry name" value="BAR"/>
    <property type="match status" value="1"/>
</dbReference>
<reference evidence="7" key="1">
    <citation type="submission" date="2020-12" db="EMBL/GenBank/DDBJ databases">
        <title>Metabolic potential, ecology and presence of endohyphal bacteria is reflected in genomic diversity of Mucoromycotina.</title>
        <authorList>
            <person name="Muszewska A."/>
            <person name="Okrasinska A."/>
            <person name="Steczkiewicz K."/>
            <person name="Drgas O."/>
            <person name="Orlowska M."/>
            <person name="Perlinska-Lenart U."/>
            <person name="Aleksandrzak-Piekarczyk T."/>
            <person name="Szatraj K."/>
            <person name="Zielenkiewicz U."/>
            <person name="Pilsyk S."/>
            <person name="Malc E."/>
            <person name="Mieczkowski P."/>
            <person name="Kruszewska J.S."/>
            <person name="Biernat P."/>
            <person name="Pawlowska J."/>
        </authorList>
    </citation>
    <scope>NUCLEOTIDE SEQUENCE</scope>
    <source>
        <strain evidence="7">WA0000067209</strain>
    </source>
</reference>
<dbReference type="Proteomes" id="UP000654370">
    <property type="component" value="Unassembled WGS sequence"/>
</dbReference>
<proteinExistence type="predicted"/>
<feature type="compositionally biased region" description="Polar residues" evidence="4">
    <location>
        <begin position="255"/>
        <end position="273"/>
    </location>
</feature>
<sequence>WTGERLGSAKTTGQTDDFHQLDQETEQRRLAFEKVYQAATEVMRQLDKKKPSPEDPKTKVPPNEALGACWTSHGLTFPEDSLLGASLVNFGKTEVEISQLQQELAYQMKENYLSTLEKAHQDYKEYLALRKKLDSRRLDYDAKLNKLQKAKKEKPEWEQEVQSAKMKYEETEYDVVQRMIYFQDSEEEHFNALSDVLEAQLNYHRSSAELLSTLQQNWAQGYEPRSQEPVPRPTLRTTLSRSSTTSNPLRRNTTASTNSDDSYGDDTLQQRSPYANGRRPSMRQGSQDNLHPIARRQSSYSSNGRSEDNYGGRPAPPPPVPRSNQAAGKNQVKAIYDFSGENPNELNLYVGDVITVIEEIDDGWWMGELYDANGNKQQGLFPSNYVEEMSPPPMPVRPISGRSRSNSHYSQASDTQDITEEPEEVESPFADSSSISSSYKQYMPPKPAMPRRGTVGSLHGPGSSSPVIPRMPSASSITARANIGSSRTPPPPPTARTPSRSFTTGSHTAPPTPLGRSGNGYFNVQPASPQNQPPPCADCGCDEFSPDVFKPKRCKTCFHYHG</sequence>
<feature type="domain" description="SH3" evidence="5">
    <location>
        <begin position="327"/>
        <end position="391"/>
    </location>
</feature>
<feature type="compositionally biased region" description="Polar residues" evidence="4">
    <location>
        <begin position="402"/>
        <end position="416"/>
    </location>
</feature>
<protein>
    <recommendedName>
        <fullName evidence="9">BAR-domain-containing protein</fullName>
    </recommendedName>
</protein>
<dbReference type="SUPFAM" id="SSF103657">
    <property type="entry name" value="BAR/IMD domain-like"/>
    <property type="match status" value="1"/>
</dbReference>
<evidence type="ECO:0000256" key="2">
    <source>
        <dbReference type="PROSITE-ProRule" id="PRU00192"/>
    </source>
</evidence>
<keyword evidence="8" id="KW-1185">Reference proteome</keyword>
<gene>
    <name evidence="7" type="ORF">INT43_001214</name>
</gene>